<keyword evidence="4" id="KW-1185">Reference proteome</keyword>
<dbReference type="GO" id="GO:0042058">
    <property type="term" value="P:regulation of epidermal growth factor receptor signaling pathway"/>
    <property type="evidence" value="ECO:0007669"/>
    <property type="project" value="TreeGrafter"/>
</dbReference>
<organism evidence="3 4">
    <name type="scientific">Acanthoscelides obtectus</name>
    <name type="common">Bean weevil</name>
    <name type="synonym">Bruchus obtectus</name>
    <dbReference type="NCBI Taxonomy" id="200917"/>
    <lineage>
        <taxon>Eukaryota</taxon>
        <taxon>Metazoa</taxon>
        <taxon>Ecdysozoa</taxon>
        <taxon>Arthropoda</taxon>
        <taxon>Hexapoda</taxon>
        <taxon>Insecta</taxon>
        <taxon>Pterygota</taxon>
        <taxon>Neoptera</taxon>
        <taxon>Endopterygota</taxon>
        <taxon>Coleoptera</taxon>
        <taxon>Polyphaga</taxon>
        <taxon>Cucujiformia</taxon>
        <taxon>Chrysomeloidea</taxon>
        <taxon>Chrysomelidae</taxon>
        <taxon>Bruchinae</taxon>
        <taxon>Bruchini</taxon>
        <taxon>Acanthoscelides</taxon>
    </lineage>
</organism>
<sequence>MGLVGRLFGRSFRKSVAQDTNVREQLDDMEDYRPMFTYWVTTVQILVLFISIVCYGFGPFGIDMQTRSGQVLVTSLSLQQVDYMEPANFWFGPRANDLIHLGAKFAPCMRVDTKIKKEIDKIQAKERETACCIRNDDSGCVQSSQADCSLRGLRPTKTISTWKKWTMGDAGPGGRISGSVCGLDPNECSPVRMAG</sequence>
<dbReference type="Proteomes" id="UP001152888">
    <property type="component" value="Unassembled WGS sequence"/>
</dbReference>
<name>A0A9P0KD57_ACAOB</name>
<evidence type="ECO:0000313" key="3">
    <source>
        <dbReference type="EMBL" id="CAH1972305.1"/>
    </source>
</evidence>
<evidence type="ECO:0000313" key="4">
    <source>
        <dbReference type="Proteomes" id="UP001152888"/>
    </source>
</evidence>
<comment type="caution">
    <text evidence="3">The sequence shown here is derived from an EMBL/GenBank/DDBJ whole genome shotgun (WGS) entry which is preliminary data.</text>
</comment>
<keyword evidence="2" id="KW-0812">Transmembrane</keyword>
<dbReference type="PANTHER" id="PTHR45965:SF3">
    <property type="entry name" value="INACTIVE RHOMBOID PROTEIN 1"/>
    <property type="match status" value="1"/>
</dbReference>
<protein>
    <submittedName>
        <fullName evidence="3">Uncharacterized protein</fullName>
    </submittedName>
</protein>
<dbReference type="EMBL" id="CAKOFQ010006796">
    <property type="protein sequence ID" value="CAH1972305.1"/>
    <property type="molecule type" value="Genomic_DNA"/>
</dbReference>
<feature type="transmembrane region" description="Helical" evidence="2">
    <location>
        <begin position="36"/>
        <end position="58"/>
    </location>
</feature>
<accession>A0A9P0KD57</accession>
<dbReference type="AlphaFoldDB" id="A0A9P0KD57"/>
<evidence type="ECO:0000256" key="1">
    <source>
        <dbReference type="ARBA" id="ARBA00009045"/>
    </source>
</evidence>
<proteinExistence type="inferred from homology"/>
<keyword evidence="2" id="KW-0472">Membrane</keyword>
<evidence type="ECO:0000256" key="2">
    <source>
        <dbReference type="SAM" id="Phobius"/>
    </source>
</evidence>
<dbReference type="OrthoDB" id="2146116at2759"/>
<comment type="similarity">
    <text evidence="1">Belongs to the peptidase S54 family.</text>
</comment>
<reference evidence="3" key="1">
    <citation type="submission" date="2022-03" db="EMBL/GenBank/DDBJ databases">
        <authorList>
            <person name="Sayadi A."/>
        </authorList>
    </citation>
    <scope>NUCLEOTIDE SEQUENCE</scope>
</reference>
<keyword evidence="2" id="KW-1133">Transmembrane helix</keyword>
<dbReference type="GO" id="GO:0005789">
    <property type="term" value="C:endoplasmic reticulum membrane"/>
    <property type="evidence" value="ECO:0007669"/>
    <property type="project" value="TreeGrafter"/>
</dbReference>
<dbReference type="PANTHER" id="PTHR45965">
    <property type="entry name" value="INACTIVE RHOMBOID PROTEIN"/>
    <property type="match status" value="1"/>
</dbReference>
<dbReference type="GO" id="GO:0050708">
    <property type="term" value="P:regulation of protein secretion"/>
    <property type="evidence" value="ECO:0007669"/>
    <property type="project" value="TreeGrafter"/>
</dbReference>
<gene>
    <name evidence="3" type="ORF">ACAOBT_LOCUS9921</name>
</gene>
<dbReference type="InterPro" id="IPR051512">
    <property type="entry name" value="Inactive_Rhomboid"/>
</dbReference>